<evidence type="ECO:0000313" key="1">
    <source>
        <dbReference type="EMBL" id="KAJ2980081.1"/>
    </source>
</evidence>
<comment type="caution">
    <text evidence="1">The sequence shown here is derived from an EMBL/GenBank/DDBJ whole genome shotgun (WGS) entry which is preliminary data.</text>
</comment>
<dbReference type="Proteomes" id="UP001143910">
    <property type="component" value="Unassembled WGS sequence"/>
</dbReference>
<organism evidence="1 2">
    <name type="scientific">Zarea fungicola</name>
    <dbReference type="NCBI Taxonomy" id="93591"/>
    <lineage>
        <taxon>Eukaryota</taxon>
        <taxon>Fungi</taxon>
        <taxon>Dikarya</taxon>
        <taxon>Ascomycota</taxon>
        <taxon>Pezizomycotina</taxon>
        <taxon>Sordariomycetes</taxon>
        <taxon>Hypocreomycetidae</taxon>
        <taxon>Hypocreales</taxon>
        <taxon>Cordycipitaceae</taxon>
        <taxon>Zarea</taxon>
    </lineage>
</organism>
<dbReference type="EMBL" id="JANJQO010000227">
    <property type="protein sequence ID" value="KAJ2980081.1"/>
    <property type="molecule type" value="Genomic_DNA"/>
</dbReference>
<name>A0ACC1NNJ2_9HYPO</name>
<accession>A0ACC1NNJ2</accession>
<sequence>MQGSPAEYLLDGKNATFLQGKTLHVPDLRPLYANYRQAMNPFYQRLKDTFDTLLESCLHEQKQIDKIRRTDFAKMASLCYPDAEWDRLQVIGQLLLWLFLWDDEIDRKIDPSCSTFASTLTLGNAYRKQSLQYVENELNPQAAQKIEAPTGACGIFEEFAPTLLNAGAQVSISQLIEDVRCFITCNGEEQRLRLSGILPTPDHYWTFRHGTGGMDCLSTVVQYVTDTNLPDEIVWSEEVFTMRREASKNVLLMNDLLSLRKEVHDSTPMSMVPIIVHTEGKSLTEAVDYVMEELQVSTGSFDAATDALRCKCKLLCPDKVAEVNRFIGPFETFQSGFFEWSKSCPRYGIKFYEQADGSFSIPL</sequence>
<gene>
    <name evidence="1" type="ORF">NQ176_g2850</name>
</gene>
<protein>
    <submittedName>
        <fullName evidence="1">Uncharacterized protein</fullName>
    </submittedName>
</protein>
<proteinExistence type="predicted"/>
<evidence type="ECO:0000313" key="2">
    <source>
        <dbReference type="Proteomes" id="UP001143910"/>
    </source>
</evidence>
<keyword evidence="2" id="KW-1185">Reference proteome</keyword>
<reference evidence="1" key="1">
    <citation type="submission" date="2022-08" db="EMBL/GenBank/DDBJ databases">
        <title>Genome Sequence of Lecanicillium fungicola.</title>
        <authorList>
            <person name="Buettner E."/>
        </authorList>
    </citation>
    <scope>NUCLEOTIDE SEQUENCE</scope>
    <source>
        <strain evidence="1">Babe33</strain>
    </source>
</reference>